<sequence>MGCKDKFQRSTLAHHISLYNCHSNLIQSFSETSTSLKVQNERILIRNSILQQQIDNLQRENFNQNSLQQQIEGYKRANSAIPILTEKNRKLEEENIQLRYTINEIRYRSSISSNTRPSQAPESQPSPSLCKTQ</sequence>
<dbReference type="AlphaFoldDB" id="A0A8J4PTE3"/>
<reference evidence="3" key="1">
    <citation type="submission" date="2020-01" db="EMBL/GenBank/DDBJ databases">
        <title>Development of genomics and gene disruption for Polysphondylium violaceum indicates a role for the polyketide synthase stlB in stalk morphogenesis.</title>
        <authorList>
            <person name="Narita B."/>
            <person name="Kawabe Y."/>
            <person name="Kin K."/>
            <person name="Saito T."/>
            <person name="Gibbs R."/>
            <person name="Kuspa A."/>
            <person name="Muzny D."/>
            <person name="Queller D."/>
            <person name="Richards S."/>
            <person name="Strassman J."/>
            <person name="Sucgang R."/>
            <person name="Worley K."/>
            <person name="Schaap P."/>
        </authorList>
    </citation>
    <scope>NUCLEOTIDE SEQUENCE</scope>
    <source>
        <strain evidence="3">QSvi11</strain>
    </source>
</reference>
<keyword evidence="4" id="KW-1185">Reference proteome</keyword>
<gene>
    <name evidence="3" type="ORF">CYY_005530</name>
</gene>
<organism evidence="3 4">
    <name type="scientific">Polysphondylium violaceum</name>
    <dbReference type="NCBI Taxonomy" id="133409"/>
    <lineage>
        <taxon>Eukaryota</taxon>
        <taxon>Amoebozoa</taxon>
        <taxon>Evosea</taxon>
        <taxon>Eumycetozoa</taxon>
        <taxon>Dictyostelia</taxon>
        <taxon>Dictyosteliales</taxon>
        <taxon>Dictyosteliaceae</taxon>
        <taxon>Polysphondylium</taxon>
    </lineage>
</organism>
<feature type="region of interest" description="Disordered" evidence="2">
    <location>
        <begin position="109"/>
        <end position="133"/>
    </location>
</feature>
<feature type="compositionally biased region" description="Low complexity" evidence="2">
    <location>
        <begin position="117"/>
        <end position="133"/>
    </location>
</feature>
<keyword evidence="1" id="KW-0175">Coiled coil</keyword>
<name>A0A8J4PTE3_9MYCE</name>
<evidence type="ECO:0000313" key="4">
    <source>
        <dbReference type="Proteomes" id="UP000695562"/>
    </source>
</evidence>
<protein>
    <submittedName>
        <fullName evidence="3">Uncharacterized protein</fullName>
    </submittedName>
</protein>
<evidence type="ECO:0000256" key="2">
    <source>
        <dbReference type="SAM" id="MobiDB-lite"/>
    </source>
</evidence>
<evidence type="ECO:0000256" key="1">
    <source>
        <dbReference type="SAM" id="Coils"/>
    </source>
</evidence>
<evidence type="ECO:0000313" key="3">
    <source>
        <dbReference type="EMBL" id="KAF2073177.1"/>
    </source>
</evidence>
<proteinExistence type="predicted"/>
<comment type="caution">
    <text evidence="3">The sequence shown here is derived from an EMBL/GenBank/DDBJ whole genome shotgun (WGS) entry which is preliminary data.</text>
</comment>
<accession>A0A8J4PTE3</accession>
<dbReference type="Proteomes" id="UP000695562">
    <property type="component" value="Unassembled WGS sequence"/>
</dbReference>
<feature type="coiled-coil region" evidence="1">
    <location>
        <begin position="40"/>
        <end position="94"/>
    </location>
</feature>
<dbReference type="EMBL" id="AJWJ01000222">
    <property type="protein sequence ID" value="KAF2073177.1"/>
    <property type="molecule type" value="Genomic_DNA"/>
</dbReference>